<reference evidence="3" key="1">
    <citation type="journal article" date="2023" name="BMC Genomics">
        <title>Chromosome-level genome assemblies of Cutaneotrichosporon spp. (Trichosporonales, Basidiomycota) reveal imbalanced evolution between nucleotide sequences and chromosome synteny.</title>
        <authorList>
            <person name="Kobayashi Y."/>
            <person name="Kayamori A."/>
            <person name="Aoki K."/>
            <person name="Shiwa Y."/>
            <person name="Matsutani M."/>
            <person name="Fujita N."/>
            <person name="Sugita T."/>
            <person name="Iwasaki W."/>
            <person name="Tanaka N."/>
            <person name="Takashima M."/>
        </authorList>
    </citation>
    <scope>NUCLEOTIDE SEQUENCE</scope>
    <source>
        <strain evidence="3">HIS019</strain>
    </source>
</reference>
<evidence type="ECO:0000256" key="1">
    <source>
        <dbReference type="SAM" id="MobiDB-lite"/>
    </source>
</evidence>
<name>A0AA48I7U1_9TREE</name>
<keyword evidence="2" id="KW-0812">Transmembrane</keyword>
<dbReference type="Proteomes" id="UP001233271">
    <property type="component" value="Chromosome 1"/>
</dbReference>
<dbReference type="KEGG" id="ccac:CcaHIS019_0105000"/>
<protein>
    <submittedName>
        <fullName evidence="3">Uncharacterized protein</fullName>
    </submittedName>
</protein>
<dbReference type="EMBL" id="AP028212">
    <property type="protein sequence ID" value="BEI87782.1"/>
    <property type="molecule type" value="Genomic_DNA"/>
</dbReference>
<evidence type="ECO:0000256" key="2">
    <source>
        <dbReference type="SAM" id="Phobius"/>
    </source>
</evidence>
<dbReference type="RefSeq" id="XP_060453048.1">
    <property type="nucleotide sequence ID" value="XM_060601012.1"/>
</dbReference>
<feature type="region of interest" description="Disordered" evidence="1">
    <location>
        <begin position="22"/>
        <end position="76"/>
    </location>
</feature>
<evidence type="ECO:0000313" key="4">
    <source>
        <dbReference type="Proteomes" id="UP001233271"/>
    </source>
</evidence>
<dbReference type="GeneID" id="85491653"/>
<gene>
    <name evidence="3" type="ORF">CcaverHIS019_0105000</name>
</gene>
<keyword evidence="4" id="KW-1185">Reference proteome</keyword>
<evidence type="ECO:0000313" key="3">
    <source>
        <dbReference type="EMBL" id="BEI87782.1"/>
    </source>
</evidence>
<keyword evidence="2" id="KW-0472">Membrane</keyword>
<proteinExistence type="predicted"/>
<accession>A0AA48I7U1</accession>
<sequence length="227" mass="24315">MRYVASMPMPVSMRQYLALMSTRGSTTSPGPPRMAGPPSSPLSTRIENDVAEAEAEMDKGNPDSLSVNPSRRAQVRDKPHVKPPFLDVPMGRFLTYLTLGLIALAAFYLWRFHVWAENVGGYWNLMTGQRDDLADVVQKDAAKAVQEDVASASAVNASGACPPCEVSNPTVESLVLQLADKLGIKPVELNAAIRPLIDPSAPQVIAEPTADPNEPGLLGVLGEALLD</sequence>
<dbReference type="AlphaFoldDB" id="A0AA48I7U1"/>
<keyword evidence="2" id="KW-1133">Transmembrane helix</keyword>
<organism evidence="3 4">
    <name type="scientific">Cutaneotrichosporon cavernicola</name>
    <dbReference type="NCBI Taxonomy" id="279322"/>
    <lineage>
        <taxon>Eukaryota</taxon>
        <taxon>Fungi</taxon>
        <taxon>Dikarya</taxon>
        <taxon>Basidiomycota</taxon>
        <taxon>Agaricomycotina</taxon>
        <taxon>Tremellomycetes</taxon>
        <taxon>Trichosporonales</taxon>
        <taxon>Trichosporonaceae</taxon>
        <taxon>Cutaneotrichosporon</taxon>
    </lineage>
</organism>
<feature type="transmembrane region" description="Helical" evidence="2">
    <location>
        <begin position="93"/>
        <end position="110"/>
    </location>
</feature>
<feature type="compositionally biased region" description="Pro residues" evidence="1">
    <location>
        <begin position="29"/>
        <end position="40"/>
    </location>
</feature>